<evidence type="ECO:0000256" key="1">
    <source>
        <dbReference type="ARBA" id="ARBA00006354"/>
    </source>
</evidence>
<evidence type="ECO:0000313" key="5">
    <source>
        <dbReference type="EMBL" id="MCA9382807.1"/>
    </source>
</evidence>
<dbReference type="InterPro" id="IPR027417">
    <property type="entry name" value="P-loop_NTPase"/>
</dbReference>
<dbReference type="Gene3D" id="3.40.50.300">
    <property type="entry name" value="P-loop containing nucleotide triphosphate hydrolases"/>
    <property type="match status" value="1"/>
</dbReference>
<dbReference type="InterPro" id="IPR020568">
    <property type="entry name" value="Ribosomal_Su5_D2-typ_SF"/>
</dbReference>
<dbReference type="SMART" id="SM00382">
    <property type="entry name" value="AAA"/>
    <property type="match status" value="1"/>
</dbReference>
<dbReference type="PANTHER" id="PTHR32039">
    <property type="entry name" value="MAGNESIUM-CHELATASE SUBUNIT CHLI"/>
    <property type="match status" value="1"/>
</dbReference>
<reference evidence="5" key="1">
    <citation type="submission" date="2020-04" db="EMBL/GenBank/DDBJ databases">
        <authorList>
            <person name="Zhang T."/>
        </authorList>
    </citation>
    <scope>NUCLEOTIDE SEQUENCE</scope>
    <source>
        <strain evidence="5">HKST-UBA14</strain>
    </source>
</reference>
<evidence type="ECO:0000313" key="6">
    <source>
        <dbReference type="Proteomes" id="UP000783287"/>
    </source>
</evidence>
<evidence type="ECO:0000259" key="4">
    <source>
        <dbReference type="SMART" id="SM00382"/>
    </source>
</evidence>
<dbReference type="Gene3D" id="3.30.230.10">
    <property type="match status" value="1"/>
</dbReference>
<dbReference type="InterPro" id="IPR003593">
    <property type="entry name" value="AAA+_ATPase"/>
</dbReference>
<comment type="caution">
    <text evidence="5">The sequence shown here is derived from an EMBL/GenBank/DDBJ whole genome shotgun (WGS) entry which is preliminary data.</text>
</comment>
<keyword evidence="2" id="KW-0547">Nucleotide-binding</keyword>
<dbReference type="SUPFAM" id="SSF54211">
    <property type="entry name" value="Ribosomal protein S5 domain 2-like"/>
    <property type="match status" value="1"/>
</dbReference>
<proteinExistence type="inferred from homology"/>
<dbReference type="GO" id="GO:0003677">
    <property type="term" value="F:DNA binding"/>
    <property type="evidence" value="ECO:0007669"/>
    <property type="project" value="InterPro"/>
</dbReference>
<keyword evidence="3" id="KW-0067">ATP-binding</keyword>
<sequence>MISKIYTIALVGLQGELVEVEVDIRPGLFRFNIVGLPDKAVTESRERVASAITNSGFAMPNKKITVNLAPAELIKTGSSYDLPIAVGILAATKQITPPPSSDIIWGELSLNGDTRDTTGALAVADSLLRLNRNTFILPVINAQEAGIIEGIKLIPTKNLAMIVDHYAGKTNIIWTRNSEKYKSPETYSYDFKNIVGQEEAKRVLEIAAAGGHNVLLTGSPGSGKTYLARGLPSIMPRLSYEEVIDVSKIYSISGLLKKGELVATRPFRSPHHTSSKVSIVGGGSFPKPGEVTLAHRGILFMDEFNEFDSKTLEALRQPIEDKVVNISRVAGAMCYPANFMLIAALNPCKCGYLDDDSNDCICSSFEIEKYKRKISGPIIDRIDLQLNIKRVDNDKLINLSLAESSSDIRARVEKARGVQLSRYQSLGYRGVYSNSDLTNTLITKNTKLSMGSKELLRSSMDALKLSARSYFRVLKVARTIADLASDVQIQEQHIAEALSYRLELGN</sequence>
<dbReference type="GO" id="GO:0005524">
    <property type="term" value="F:ATP binding"/>
    <property type="evidence" value="ECO:0007669"/>
    <property type="project" value="UniProtKB-KW"/>
</dbReference>
<dbReference type="Proteomes" id="UP000783287">
    <property type="component" value="Unassembled WGS sequence"/>
</dbReference>
<dbReference type="InterPro" id="IPR045006">
    <property type="entry name" value="CHLI-like"/>
</dbReference>
<dbReference type="InterPro" id="IPR025158">
    <property type="entry name" value="Mg_chelat-rel_C"/>
</dbReference>
<dbReference type="InterPro" id="IPR001208">
    <property type="entry name" value="MCM_dom"/>
</dbReference>
<protein>
    <submittedName>
        <fullName evidence="5">YifB family Mg chelatase-like AAA ATPase</fullName>
    </submittedName>
</protein>
<dbReference type="Pfam" id="PF13335">
    <property type="entry name" value="Mg_chelatase_C"/>
    <property type="match status" value="1"/>
</dbReference>
<gene>
    <name evidence="5" type="ORF">KC909_00415</name>
</gene>
<dbReference type="PRINTS" id="PR01657">
    <property type="entry name" value="MCMFAMILY"/>
</dbReference>
<dbReference type="EMBL" id="JAGQLK010000005">
    <property type="protein sequence ID" value="MCA9382807.1"/>
    <property type="molecule type" value="Genomic_DNA"/>
</dbReference>
<dbReference type="NCBIfam" id="TIGR00368">
    <property type="entry name" value="YifB family Mg chelatase-like AAA ATPase"/>
    <property type="match status" value="1"/>
</dbReference>
<comment type="similarity">
    <text evidence="1">Belongs to the Mg-chelatase subunits D/I family. ComM subfamily.</text>
</comment>
<dbReference type="InterPro" id="IPR014721">
    <property type="entry name" value="Ribsml_uS5_D2-typ_fold_subgr"/>
</dbReference>
<reference evidence="5" key="2">
    <citation type="journal article" date="2021" name="Microbiome">
        <title>Successional dynamics and alternative stable states in a saline activated sludge microbial community over 9 years.</title>
        <authorList>
            <person name="Wang Y."/>
            <person name="Ye J."/>
            <person name="Ju F."/>
            <person name="Liu L."/>
            <person name="Boyd J.A."/>
            <person name="Deng Y."/>
            <person name="Parks D.H."/>
            <person name="Jiang X."/>
            <person name="Yin X."/>
            <person name="Woodcroft B.J."/>
            <person name="Tyson G.W."/>
            <person name="Hugenholtz P."/>
            <person name="Polz M.F."/>
            <person name="Zhang T."/>
        </authorList>
    </citation>
    <scope>NUCLEOTIDE SEQUENCE</scope>
    <source>
        <strain evidence="5">HKST-UBA14</strain>
    </source>
</reference>
<accession>A0A955L4G6</accession>
<dbReference type="InterPro" id="IPR000523">
    <property type="entry name" value="Mg_chelatse_chII-like_cat_dom"/>
</dbReference>
<dbReference type="Pfam" id="PF13541">
    <property type="entry name" value="ChlI"/>
    <property type="match status" value="1"/>
</dbReference>
<organism evidence="5 6">
    <name type="scientific">Candidatus Dojkabacteria bacterium</name>
    <dbReference type="NCBI Taxonomy" id="2099670"/>
    <lineage>
        <taxon>Bacteria</taxon>
        <taxon>Candidatus Dojkabacteria</taxon>
    </lineage>
</organism>
<feature type="domain" description="AAA+ ATPase" evidence="4">
    <location>
        <begin position="210"/>
        <end position="392"/>
    </location>
</feature>
<evidence type="ECO:0000256" key="3">
    <source>
        <dbReference type="ARBA" id="ARBA00022840"/>
    </source>
</evidence>
<dbReference type="InterPro" id="IPR004482">
    <property type="entry name" value="Mg_chelat-rel"/>
</dbReference>
<dbReference type="Pfam" id="PF01078">
    <property type="entry name" value="Mg_chelatase"/>
    <property type="match status" value="1"/>
</dbReference>
<dbReference type="PANTHER" id="PTHR32039:SF7">
    <property type="entry name" value="COMPETENCE PROTEIN COMM"/>
    <property type="match status" value="1"/>
</dbReference>
<evidence type="ECO:0000256" key="2">
    <source>
        <dbReference type="ARBA" id="ARBA00022741"/>
    </source>
</evidence>
<dbReference type="AlphaFoldDB" id="A0A955L4G6"/>
<name>A0A955L4G6_9BACT</name>
<dbReference type="SUPFAM" id="SSF52540">
    <property type="entry name" value="P-loop containing nucleoside triphosphate hydrolases"/>
    <property type="match status" value="1"/>
</dbReference>